<accession>A0A0E9MWX3</accession>
<evidence type="ECO:0000256" key="2">
    <source>
        <dbReference type="ARBA" id="ARBA00022763"/>
    </source>
</evidence>
<evidence type="ECO:0000256" key="1">
    <source>
        <dbReference type="ARBA" id="ARBA00009232"/>
    </source>
</evidence>
<evidence type="ECO:0000256" key="4">
    <source>
        <dbReference type="ARBA" id="ARBA00023204"/>
    </source>
</evidence>
<comment type="caution">
    <text evidence="6">The sequence shown here is derived from an EMBL/GenBank/DDBJ whole genome shotgun (WGS) entry which is preliminary data.</text>
</comment>
<keyword evidence="4 5" id="KW-0234">DNA repair</keyword>
<keyword evidence="3 5" id="KW-0378">Hydrolase</keyword>
<dbReference type="RefSeq" id="WP_046367452.1">
    <property type="nucleotide sequence ID" value="NZ_BBWV01000001.1"/>
</dbReference>
<dbReference type="InterPro" id="IPR036995">
    <property type="entry name" value="MPG_sf"/>
</dbReference>
<dbReference type="STRING" id="1220578.FPE01S_01_06340"/>
<proteinExistence type="inferred from homology"/>
<dbReference type="GO" id="GO:0003677">
    <property type="term" value="F:DNA binding"/>
    <property type="evidence" value="ECO:0007669"/>
    <property type="project" value="InterPro"/>
</dbReference>
<dbReference type="InterPro" id="IPR011034">
    <property type="entry name" value="Formyl_transferase-like_C_sf"/>
</dbReference>
<dbReference type="NCBIfam" id="TIGR00567">
    <property type="entry name" value="3mg"/>
    <property type="match status" value="1"/>
</dbReference>
<protein>
    <recommendedName>
        <fullName evidence="5">Putative 3-methyladenine DNA glycosylase</fullName>
        <ecNumber evidence="5">3.2.2.-</ecNumber>
    </recommendedName>
</protein>
<name>A0A0E9MWX3_9BACT</name>
<dbReference type="SUPFAM" id="SSF50486">
    <property type="entry name" value="FMT C-terminal domain-like"/>
    <property type="match status" value="1"/>
</dbReference>
<evidence type="ECO:0000256" key="5">
    <source>
        <dbReference type="HAMAP-Rule" id="MF_00527"/>
    </source>
</evidence>
<evidence type="ECO:0000313" key="6">
    <source>
        <dbReference type="EMBL" id="GAO41620.1"/>
    </source>
</evidence>
<comment type="similarity">
    <text evidence="1 5">Belongs to the DNA glycosylase MPG family.</text>
</comment>
<reference evidence="6 7" key="1">
    <citation type="submission" date="2015-04" db="EMBL/GenBank/DDBJ databases">
        <title>Whole genome shotgun sequence of Flavihumibacter petaseus NBRC 106054.</title>
        <authorList>
            <person name="Miyazawa S."/>
            <person name="Hosoyama A."/>
            <person name="Hashimoto M."/>
            <person name="Noguchi M."/>
            <person name="Tsuchikane K."/>
            <person name="Ohji S."/>
            <person name="Yamazoe A."/>
            <person name="Ichikawa N."/>
            <person name="Kimura A."/>
            <person name="Fujita N."/>
        </authorList>
    </citation>
    <scope>NUCLEOTIDE SEQUENCE [LARGE SCALE GENOMIC DNA]</scope>
    <source>
        <strain evidence="6 7">NBRC 106054</strain>
    </source>
</reference>
<dbReference type="AlphaFoldDB" id="A0A0E9MWX3"/>
<organism evidence="6 7">
    <name type="scientific">Flavihumibacter petaseus NBRC 106054</name>
    <dbReference type="NCBI Taxonomy" id="1220578"/>
    <lineage>
        <taxon>Bacteria</taxon>
        <taxon>Pseudomonadati</taxon>
        <taxon>Bacteroidota</taxon>
        <taxon>Chitinophagia</taxon>
        <taxon>Chitinophagales</taxon>
        <taxon>Chitinophagaceae</taxon>
        <taxon>Flavihumibacter</taxon>
    </lineage>
</organism>
<dbReference type="GO" id="GO:0003905">
    <property type="term" value="F:alkylbase DNA N-glycosylase activity"/>
    <property type="evidence" value="ECO:0007669"/>
    <property type="project" value="InterPro"/>
</dbReference>
<dbReference type="EC" id="3.2.2.-" evidence="5"/>
<dbReference type="CDD" id="cd00540">
    <property type="entry name" value="AAG"/>
    <property type="match status" value="1"/>
</dbReference>
<dbReference type="Gene3D" id="3.10.300.10">
    <property type="entry name" value="Methylpurine-DNA glycosylase (MPG)"/>
    <property type="match status" value="1"/>
</dbReference>
<dbReference type="HAMAP" id="MF_00527">
    <property type="entry name" value="3MGH"/>
    <property type="match status" value="1"/>
</dbReference>
<keyword evidence="2 5" id="KW-0227">DNA damage</keyword>
<dbReference type="OrthoDB" id="9794313at2"/>
<dbReference type="Pfam" id="PF02245">
    <property type="entry name" value="Pur_DNA_glyco"/>
    <property type="match status" value="1"/>
</dbReference>
<gene>
    <name evidence="6" type="ORF">FPE01S_01_06340</name>
</gene>
<sequence>MLKLDDSFFLREDVLKIARELIGKILLTTFDGKRTSGRIVETEAYQGVIDRASHAYNNRRTARTEVMFGTGGVAYVYLCYGIHHLFNVVTSTSGQPHAVLIRAIEPVEGIRTILDRVRKKHWNASIGRGPGNVAKALGIHTGHTGHSLQDQISLWDDGARIRKSAIGSSVRIGVDYAGEDALLPYRFYLRGNPHVSGRTTLNR</sequence>
<dbReference type="Proteomes" id="UP000033121">
    <property type="component" value="Unassembled WGS sequence"/>
</dbReference>
<keyword evidence="7" id="KW-1185">Reference proteome</keyword>
<dbReference type="InterPro" id="IPR003180">
    <property type="entry name" value="MPG"/>
</dbReference>
<dbReference type="PANTHER" id="PTHR10429">
    <property type="entry name" value="DNA-3-METHYLADENINE GLYCOSYLASE"/>
    <property type="match status" value="1"/>
</dbReference>
<evidence type="ECO:0000256" key="3">
    <source>
        <dbReference type="ARBA" id="ARBA00022801"/>
    </source>
</evidence>
<dbReference type="GO" id="GO:0006284">
    <property type="term" value="P:base-excision repair"/>
    <property type="evidence" value="ECO:0007669"/>
    <property type="project" value="InterPro"/>
</dbReference>
<dbReference type="PANTHER" id="PTHR10429:SF0">
    <property type="entry name" value="DNA-3-METHYLADENINE GLYCOSYLASE"/>
    <property type="match status" value="1"/>
</dbReference>
<evidence type="ECO:0000313" key="7">
    <source>
        <dbReference type="Proteomes" id="UP000033121"/>
    </source>
</evidence>
<dbReference type="EMBL" id="BBWV01000001">
    <property type="protein sequence ID" value="GAO41620.1"/>
    <property type="molecule type" value="Genomic_DNA"/>
</dbReference>
<dbReference type="FunFam" id="3.10.300.10:FF:000001">
    <property type="entry name" value="Putative 3-methyladenine DNA glycosylase"/>
    <property type="match status" value="1"/>
</dbReference>